<dbReference type="InterPro" id="IPR003838">
    <property type="entry name" value="ABC3_permease_C"/>
</dbReference>
<reference evidence="9 10" key="1">
    <citation type="journal article" date="2018" name="J. Microbiol.">
        <title>Baekduia soli gen. nov., sp. nov., a novel bacterium isolated from the soil of Baekdu Mountain and proposal of a novel family name, Baekduiaceae fam. nov.</title>
        <authorList>
            <person name="An D.S."/>
            <person name="Siddiqi M.Z."/>
            <person name="Kim K.H."/>
            <person name="Yu H.S."/>
            <person name="Im W.T."/>
        </authorList>
    </citation>
    <scope>NUCLEOTIDE SEQUENCE [LARGE SCALE GENOMIC DNA]</scope>
    <source>
        <strain evidence="9 10">BR7-21</strain>
    </source>
</reference>
<dbReference type="InterPro" id="IPR050250">
    <property type="entry name" value="Macrolide_Exporter_MacB"/>
</dbReference>
<keyword evidence="3 7" id="KW-0812">Transmembrane</keyword>
<keyword evidence="10" id="KW-1185">Reference proteome</keyword>
<evidence type="ECO:0000313" key="9">
    <source>
        <dbReference type="EMBL" id="QEC47454.1"/>
    </source>
</evidence>
<accession>A0A5B8U346</accession>
<feature type="transmembrane region" description="Helical" evidence="7">
    <location>
        <begin position="308"/>
        <end position="327"/>
    </location>
</feature>
<evidence type="ECO:0000256" key="1">
    <source>
        <dbReference type="ARBA" id="ARBA00004651"/>
    </source>
</evidence>
<dbReference type="KEGG" id="bsol:FSW04_07585"/>
<feature type="transmembrane region" description="Helical" evidence="7">
    <location>
        <begin position="723"/>
        <end position="743"/>
    </location>
</feature>
<feature type="transmembrane region" description="Helical" evidence="7">
    <location>
        <begin position="248"/>
        <end position="273"/>
    </location>
</feature>
<keyword evidence="2" id="KW-1003">Cell membrane</keyword>
<evidence type="ECO:0000256" key="5">
    <source>
        <dbReference type="ARBA" id="ARBA00023136"/>
    </source>
</evidence>
<evidence type="ECO:0000256" key="6">
    <source>
        <dbReference type="ARBA" id="ARBA00038076"/>
    </source>
</evidence>
<feature type="transmembrane region" description="Helical" evidence="7">
    <location>
        <begin position="416"/>
        <end position="440"/>
    </location>
</feature>
<feature type="transmembrane region" description="Helical" evidence="7">
    <location>
        <begin position="347"/>
        <end position="368"/>
    </location>
</feature>
<sequence>MSFALRTAWASLRARPGRTALTATGIAAAGLVLGVALTVAYALSTGFGRAADRAGLPTIEARFGDRDPADVDRVVRSLPNLEAASYRFERTGLRLEAPGHDTRQGVLQVVAGGRRGYAIVDGRDIADRAGPPEVVVERGLMTDWGLRVGDDLHVGRLGPMRIVGASVAPDNVAWPLAKTARVTVSEQALLARFGARPGERFPVNTALLWARDPSRADVLVSAARQSSYGLRGLRFLTRGGVEALIGQAAGIVVALLVAFGVVAAGLAGVLLVAGAQSEVRRALDRIGLQRAIGAAPGAVVGVHAARGALVAAPAAAIGLVAGALAGAGPTRRVLASLNELAPGAGTVALLLAGLWVAAVGLVTVASALPAWRAARRRPAELLRGGDVAGGRPRAGRTRGGLAALGARLVAARRLRFASVVAVLGTAAGVVLLLLALATLLTRLRDDPATLGKRYQLTTRLPPQDTGAVEAIPGVAAAALRYSIDAVSATSLGSPLKVIAYAGDHTRFEAPPLASGRRVRSAGEAEVGVGLADALGLRPGATLVIQPRSPREARFRVVGVVRTLQDEGRVAFVRPDRLVAAGAALDGPMVLALRPGADRARIAQGLRALGARADAVRGATGDNGAFLGVLAGLLRVVAGAVALVCLHALVGALALTARERRGAVATLRSAGADARALRRLLGGAAAVVVLPAIAVAVALEALVLSPLVARLAAGYADLPLGASVAQIALLAGALSVLAWVAAWVTGRRLVREPVLAGLREES</sequence>
<dbReference type="GO" id="GO:0005886">
    <property type="term" value="C:plasma membrane"/>
    <property type="evidence" value="ECO:0007669"/>
    <property type="project" value="UniProtKB-SubCell"/>
</dbReference>
<dbReference type="GO" id="GO:0022857">
    <property type="term" value="F:transmembrane transporter activity"/>
    <property type="evidence" value="ECO:0007669"/>
    <property type="project" value="TreeGrafter"/>
</dbReference>
<dbReference type="PANTHER" id="PTHR30572:SF4">
    <property type="entry name" value="ABC TRANSPORTER PERMEASE YTRF"/>
    <property type="match status" value="1"/>
</dbReference>
<evidence type="ECO:0000313" key="10">
    <source>
        <dbReference type="Proteomes" id="UP000321805"/>
    </source>
</evidence>
<feature type="transmembrane region" description="Helical" evidence="7">
    <location>
        <begin position="624"/>
        <end position="654"/>
    </location>
</feature>
<keyword evidence="5 7" id="KW-0472">Membrane</keyword>
<gene>
    <name evidence="9" type="ORF">FSW04_07585</name>
</gene>
<feature type="transmembrane region" description="Helical" evidence="7">
    <location>
        <begin position="675"/>
        <end position="703"/>
    </location>
</feature>
<dbReference type="PANTHER" id="PTHR30572">
    <property type="entry name" value="MEMBRANE COMPONENT OF TRANSPORTER-RELATED"/>
    <property type="match status" value="1"/>
</dbReference>
<proteinExistence type="inferred from homology"/>
<name>A0A5B8U346_9ACTN</name>
<keyword evidence="4 7" id="KW-1133">Transmembrane helix</keyword>
<evidence type="ECO:0000256" key="4">
    <source>
        <dbReference type="ARBA" id="ARBA00022989"/>
    </source>
</evidence>
<evidence type="ECO:0000256" key="2">
    <source>
        <dbReference type="ARBA" id="ARBA00022475"/>
    </source>
</evidence>
<dbReference type="OrthoDB" id="5241994at2"/>
<dbReference type="Pfam" id="PF02687">
    <property type="entry name" value="FtsX"/>
    <property type="match status" value="1"/>
</dbReference>
<organism evidence="9 10">
    <name type="scientific">Baekduia soli</name>
    <dbReference type="NCBI Taxonomy" id="496014"/>
    <lineage>
        <taxon>Bacteria</taxon>
        <taxon>Bacillati</taxon>
        <taxon>Actinomycetota</taxon>
        <taxon>Thermoleophilia</taxon>
        <taxon>Solirubrobacterales</taxon>
        <taxon>Baekduiaceae</taxon>
        <taxon>Baekduia</taxon>
    </lineage>
</organism>
<comment type="similarity">
    <text evidence="6">Belongs to the ABC-4 integral membrane protein family.</text>
</comment>
<dbReference type="Proteomes" id="UP000321805">
    <property type="component" value="Chromosome"/>
</dbReference>
<dbReference type="RefSeq" id="WP_146917926.1">
    <property type="nucleotide sequence ID" value="NZ_CP042430.1"/>
</dbReference>
<protein>
    <submittedName>
        <fullName evidence="9">FtsX-like permease family protein</fullName>
    </submittedName>
</protein>
<evidence type="ECO:0000256" key="7">
    <source>
        <dbReference type="SAM" id="Phobius"/>
    </source>
</evidence>
<feature type="domain" description="ABC3 transporter permease C-terminal" evidence="8">
    <location>
        <begin position="635"/>
        <end position="752"/>
    </location>
</feature>
<comment type="subcellular location">
    <subcellularLocation>
        <location evidence="1">Cell membrane</location>
        <topology evidence="1">Multi-pass membrane protein</topology>
    </subcellularLocation>
</comment>
<evidence type="ECO:0000259" key="8">
    <source>
        <dbReference type="Pfam" id="PF02687"/>
    </source>
</evidence>
<dbReference type="EMBL" id="CP042430">
    <property type="protein sequence ID" value="QEC47454.1"/>
    <property type="molecule type" value="Genomic_DNA"/>
</dbReference>
<evidence type="ECO:0000256" key="3">
    <source>
        <dbReference type="ARBA" id="ARBA00022692"/>
    </source>
</evidence>
<dbReference type="AlphaFoldDB" id="A0A5B8U346"/>